<evidence type="ECO:0000256" key="2">
    <source>
        <dbReference type="ARBA" id="ARBA00002315"/>
    </source>
</evidence>
<dbReference type="GO" id="GO:0030145">
    <property type="term" value="F:manganese ion binding"/>
    <property type="evidence" value="ECO:0007669"/>
    <property type="project" value="UniProtKB-UniRule"/>
</dbReference>
<dbReference type="AlphaFoldDB" id="A0A0G0JQ22"/>
<dbReference type="Proteomes" id="UP000034022">
    <property type="component" value="Unassembled WGS sequence"/>
</dbReference>
<feature type="binding site" evidence="9 13">
    <location>
        <position position="411"/>
    </location>
    <ligand>
        <name>Mn(2+)</name>
        <dbReference type="ChEBI" id="CHEBI:29035"/>
        <label>1</label>
    </ligand>
</feature>
<name>A0A0G0JQ22_9BACT</name>
<dbReference type="HAMAP" id="MF_01038">
    <property type="entry name" value="GpmI"/>
    <property type="match status" value="1"/>
</dbReference>
<evidence type="ECO:0000259" key="14">
    <source>
        <dbReference type="Pfam" id="PF01676"/>
    </source>
</evidence>
<feature type="binding site" evidence="9 12">
    <location>
        <begin position="266"/>
        <end position="269"/>
    </location>
    <ligand>
        <name>substrate</name>
    </ligand>
</feature>
<evidence type="ECO:0000256" key="9">
    <source>
        <dbReference type="HAMAP-Rule" id="MF_01038"/>
    </source>
</evidence>
<comment type="cofactor">
    <cofactor evidence="9">
        <name>Mn(2+)</name>
        <dbReference type="ChEBI" id="CHEBI:29035"/>
    </cofactor>
    <text evidence="9">Binds 2 manganese ions per subunit.</text>
</comment>
<dbReference type="GO" id="GO:0006096">
    <property type="term" value="P:glycolytic process"/>
    <property type="evidence" value="ECO:0007669"/>
    <property type="project" value="UniProtKB-UniRule"/>
</dbReference>
<feature type="binding site" evidence="9 12">
    <location>
        <position position="129"/>
    </location>
    <ligand>
        <name>substrate</name>
    </ligand>
</feature>
<dbReference type="PANTHER" id="PTHR31637:SF0">
    <property type="entry name" value="2,3-BISPHOSPHOGLYCERATE-INDEPENDENT PHOSPHOGLYCERATE MUTASE"/>
    <property type="match status" value="1"/>
</dbReference>
<comment type="function">
    <text evidence="2 9">Catalyzes the interconversion of 2-phosphoglycerate and 3-phosphoglycerate.</text>
</comment>
<feature type="binding site" evidence="9 13">
    <location>
        <position position="68"/>
    </location>
    <ligand>
        <name>Mn(2+)</name>
        <dbReference type="ChEBI" id="CHEBI:29035"/>
        <label>2</label>
    </ligand>
</feature>
<feature type="binding site" evidence="9 13">
    <location>
        <position position="18"/>
    </location>
    <ligand>
        <name>Mn(2+)</name>
        <dbReference type="ChEBI" id="CHEBI:29035"/>
        <label>2</label>
    </ligand>
</feature>
<keyword evidence="6 9" id="KW-0324">Glycolysis</keyword>
<evidence type="ECO:0000256" key="5">
    <source>
        <dbReference type="ARBA" id="ARBA00022723"/>
    </source>
</evidence>
<dbReference type="PANTHER" id="PTHR31637">
    <property type="entry name" value="2,3-BISPHOSPHOGLYCERATE-INDEPENDENT PHOSPHOGLYCERATE MUTASE"/>
    <property type="match status" value="1"/>
</dbReference>
<dbReference type="PATRIC" id="fig|1618638.3.peg.1153"/>
<dbReference type="InterPro" id="IPR006124">
    <property type="entry name" value="Metalloenzyme"/>
</dbReference>
<dbReference type="Gene3D" id="3.40.720.10">
    <property type="entry name" value="Alkaline Phosphatase, subunit A"/>
    <property type="match status" value="1"/>
</dbReference>
<evidence type="ECO:0000256" key="7">
    <source>
        <dbReference type="ARBA" id="ARBA00023211"/>
    </source>
</evidence>
<keyword evidence="8 9" id="KW-0413">Isomerase</keyword>
<dbReference type="SUPFAM" id="SSF64158">
    <property type="entry name" value="2,3-Bisphosphoglycerate-independent phosphoglycerate mutase, substrate-binding domain"/>
    <property type="match status" value="1"/>
</dbReference>
<accession>A0A0G0JQ22</accession>
<feature type="binding site" evidence="9 12">
    <location>
        <position position="197"/>
    </location>
    <ligand>
        <name>substrate</name>
    </ligand>
</feature>
<evidence type="ECO:0000256" key="6">
    <source>
        <dbReference type="ARBA" id="ARBA00023152"/>
    </source>
</evidence>
<dbReference type="InterPro" id="IPR005995">
    <property type="entry name" value="Pgm_bpd_ind"/>
</dbReference>
<dbReference type="EC" id="5.4.2.12" evidence="9 10"/>
<comment type="catalytic activity">
    <reaction evidence="1 9">
        <text>(2R)-2-phosphoglycerate = (2R)-3-phosphoglycerate</text>
        <dbReference type="Rhea" id="RHEA:15901"/>
        <dbReference type="ChEBI" id="CHEBI:58272"/>
        <dbReference type="ChEBI" id="CHEBI:58289"/>
        <dbReference type="EC" id="5.4.2.12"/>
    </reaction>
</comment>
<evidence type="ECO:0000259" key="15">
    <source>
        <dbReference type="Pfam" id="PF06415"/>
    </source>
</evidence>
<evidence type="ECO:0000256" key="13">
    <source>
        <dbReference type="PIRSR" id="PIRSR001492-3"/>
    </source>
</evidence>
<protein>
    <recommendedName>
        <fullName evidence="9 10">2,3-bisphosphoglycerate-independent phosphoglycerate mutase</fullName>
        <shortName evidence="9">BPG-independent PGAM</shortName>
        <shortName evidence="9">Phosphoglyceromutase</shortName>
        <shortName evidence="9">iPGM</shortName>
        <ecNumber evidence="9 10">5.4.2.12</ecNumber>
    </recommendedName>
</protein>
<dbReference type="CDD" id="cd16010">
    <property type="entry name" value="iPGM"/>
    <property type="match status" value="1"/>
</dbReference>
<dbReference type="GO" id="GO:0005829">
    <property type="term" value="C:cytosol"/>
    <property type="evidence" value="ECO:0007669"/>
    <property type="project" value="TreeGrafter"/>
</dbReference>
<evidence type="ECO:0000256" key="10">
    <source>
        <dbReference type="NCBIfam" id="TIGR01307"/>
    </source>
</evidence>
<dbReference type="InterPro" id="IPR036646">
    <property type="entry name" value="PGAM_B_sf"/>
</dbReference>
<comment type="pathway">
    <text evidence="3 9">Carbohydrate degradation; glycolysis; pyruvate from D-glyceraldehyde 3-phosphate: step 3/5.</text>
</comment>
<comment type="caution">
    <text evidence="16">The sequence shown here is derived from an EMBL/GenBank/DDBJ whole genome shotgun (WGS) entry which is preliminary data.</text>
</comment>
<evidence type="ECO:0000313" key="16">
    <source>
        <dbReference type="EMBL" id="KKQ69653.1"/>
    </source>
</evidence>
<reference evidence="16" key="1">
    <citation type="journal article" date="2015" name="Nature">
        <title>rRNA introns, odd ribosomes, and small enigmatic genomes across a large radiation of phyla.</title>
        <authorList>
            <person name="Brown C.T."/>
            <person name="Hug L.A."/>
            <person name="Thomas B.C."/>
            <person name="Sharon I."/>
            <person name="Castelle C.J."/>
            <person name="Singh A."/>
            <person name="Wilkins M.J."/>
            <person name="Williams K.H."/>
            <person name="Banfield J.F."/>
        </authorList>
    </citation>
    <scope>NUCLEOTIDE SEQUENCE [LARGE SCALE GENOMIC DNA]</scope>
</reference>
<feature type="domain" description="Metalloenzyme" evidence="14">
    <location>
        <begin position="10"/>
        <end position="520"/>
    </location>
</feature>
<evidence type="ECO:0000256" key="11">
    <source>
        <dbReference type="PIRSR" id="PIRSR001492-1"/>
    </source>
</evidence>
<keyword evidence="7 9" id="KW-0464">Manganese</keyword>
<evidence type="ECO:0000256" key="4">
    <source>
        <dbReference type="ARBA" id="ARBA00008819"/>
    </source>
</evidence>
<keyword evidence="5 9" id="KW-0479">Metal-binding</keyword>
<dbReference type="Pfam" id="PF06415">
    <property type="entry name" value="iPGM_N"/>
    <property type="match status" value="1"/>
</dbReference>
<comment type="similarity">
    <text evidence="4 9">Belongs to the BPG-independent phosphoglycerate mutase family.</text>
</comment>
<dbReference type="GO" id="GO:0004619">
    <property type="term" value="F:phosphoglycerate mutase activity"/>
    <property type="evidence" value="ECO:0007669"/>
    <property type="project" value="UniProtKB-UniRule"/>
</dbReference>
<organism evidence="16 17">
    <name type="scientific">Candidatus Falkowbacteria bacterium GW2011_GWE1_38_31</name>
    <dbReference type="NCBI Taxonomy" id="1618638"/>
    <lineage>
        <taxon>Bacteria</taxon>
        <taxon>Candidatus Falkowiibacteriota</taxon>
    </lineage>
</organism>
<dbReference type="InterPro" id="IPR017850">
    <property type="entry name" value="Alkaline_phosphatase_core_sf"/>
</dbReference>
<dbReference type="Gene3D" id="3.40.1450.10">
    <property type="entry name" value="BPG-independent phosphoglycerate mutase, domain B"/>
    <property type="match status" value="1"/>
</dbReference>
<dbReference type="NCBIfam" id="TIGR01307">
    <property type="entry name" value="pgm_bpd_ind"/>
    <property type="match status" value="1"/>
</dbReference>
<feature type="binding site" evidence="9 12">
    <location>
        <position position="191"/>
    </location>
    <ligand>
        <name>substrate</name>
    </ligand>
</feature>
<feature type="binding site" evidence="9 13">
    <location>
        <position position="467"/>
    </location>
    <ligand>
        <name>Mn(2+)</name>
        <dbReference type="ChEBI" id="CHEBI:29035"/>
        <label>1</label>
    </ligand>
</feature>
<dbReference type="Pfam" id="PF01676">
    <property type="entry name" value="Metalloenzyme"/>
    <property type="match status" value="1"/>
</dbReference>
<evidence type="ECO:0000256" key="1">
    <source>
        <dbReference type="ARBA" id="ARBA00000370"/>
    </source>
</evidence>
<feature type="binding site" evidence="9 13">
    <location>
        <position position="448"/>
    </location>
    <ligand>
        <name>Mn(2+)</name>
        <dbReference type="ChEBI" id="CHEBI:29035"/>
        <label>2</label>
    </ligand>
</feature>
<feature type="binding site" evidence="9 12">
    <location>
        <position position="340"/>
    </location>
    <ligand>
        <name>substrate</name>
    </ligand>
</feature>
<gene>
    <name evidence="9" type="primary">gpmI</name>
    <name evidence="16" type="ORF">US91_C0011G0023</name>
</gene>
<evidence type="ECO:0000256" key="12">
    <source>
        <dbReference type="PIRSR" id="PIRSR001492-2"/>
    </source>
</evidence>
<feature type="domain" description="BPG-independent PGAM N-terminal" evidence="15">
    <location>
        <begin position="88"/>
        <end position="304"/>
    </location>
</feature>
<feature type="binding site" evidence="9 13">
    <location>
        <position position="449"/>
    </location>
    <ligand>
        <name>Mn(2+)</name>
        <dbReference type="ChEBI" id="CHEBI:29035"/>
        <label>2</label>
    </ligand>
</feature>
<feature type="active site" description="Phosphoserine intermediate" evidence="9 11">
    <location>
        <position position="68"/>
    </location>
</feature>
<evidence type="ECO:0000313" key="17">
    <source>
        <dbReference type="Proteomes" id="UP000034022"/>
    </source>
</evidence>
<dbReference type="EMBL" id="LBUU01000011">
    <property type="protein sequence ID" value="KKQ69653.1"/>
    <property type="molecule type" value="Genomic_DNA"/>
</dbReference>
<dbReference type="GO" id="GO:0006007">
    <property type="term" value="P:glucose catabolic process"/>
    <property type="evidence" value="ECO:0007669"/>
    <property type="project" value="InterPro"/>
</dbReference>
<dbReference type="SUPFAM" id="SSF53649">
    <property type="entry name" value="Alkaline phosphatase-like"/>
    <property type="match status" value="1"/>
</dbReference>
<feature type="binding site" evidence="9 12">
    <location>
        <begin position="159"/>
        <end position="160"/>
    </location>
    <ligand>
        <name>substrate</name>
    </ligand>
</feature>
<sequence>MEKQIKKRPKPVVLVILDGWGINQNYAGNAITQAKKPFYDSLIAEYPTTTLRAASESVGLPWSENGNSEVGHLNLGLGRILYQDLSRINKEVNDRSIFKNQALLKAILHVQENKSKLHLIGMVSTGGVHASVDHLYALLMMAKKHDLKDVYIHAILDGRDTAFNSGKNYIRGIEQKIVEKQIGKIASVSGRFYAMDRNNNWDRTEVAYRALTEGAGVLSKSAMDAVEESYGKKVYDEEFLPTVITEAGKPVALIGENDAVIFFNYRPDRARQITKALILPDFSGFNRKKYLKNLLFVTFTEYEKGLPVEVAFPPEEIKNTLGEVISRAGLKQLRIAETEKYAHVTYFFNGGQEEKSPGEEHIMVPSPLVKSYDEKPEMSALEVTKKIVQSVNADIYDFILVNYANCDMVGHTGNIAAAIKAIEFLDDCLEKIVKSVLDKNGILLITADHGNAEIMFDMQVGQMNKEHTTNPVPFILVGNEYAGINFGWPDAPGNDLSLLSPKGILSDVAPTILEILGLSKPKEMRGLSLLPNKIVK</sequence>
<dbReference type="PIRSF" id="PIRSF001492">
    <property type="entry name" value="IPGAM"/>
    <property type="match status" value="1"/>
</dbReference>
<dbReference type="UniPathway" id="UPA00109">
    <property type="reaction ID" value="UER00186"/>
</dbReference>
<comment type="subunit">
    <text evidence="9">Monomer.</text>
</comment>
<dbReference type="InterPro" id="IPR011258">
    <property type="entry name" value="BPG-indep_PGM_N"/>
</dbReference>
<evidence type="ECO:0000256" key="3">
    <source>
        <dbReference type="ARBA" id="ARBA00004798"/>
    </source>
</evidence>
<evidence type="ECO:0000256" key="8">
    <source>
        <dbReference type="ARBA" id="ARBA00023235"/>
    </source>
</evidence>
<proteinExistence type="inferred from homology"/>
<dbReference type="FunFam" id="3.40.1450.10:FF:000002">
    <property type="entry name" value="2,3-bisphosphoglycerate-independent phosphoglycerate mutase"/>
    <property type="match status" value="1"/>
</dbReference>
<feature type="binding site" evidence="9 13">
    <location>
        <position position="407"/>
    </location>
    <ligand>
        <name>Mn(2+)</name>
        <dbReference type="ChEBI" id="CHEBI:29035"/>
        <label>1</label>
    </ligand>
</feature>